<dbReference type="EMBL" id="JAACJK010000116">
    <property type="protein sequence ID" value="KAF5330215.1"/>
    <property type="molecule type" value="Genomic_DNA"/>
</dbReference>
<organism evidence="2 3">
    <name type="scientific">Ephemerocybe angulata</name>
    <dbReference type="NCBI Taxonomy" id="980116"/>
    <lineage>
        <taxon>Eukaryota</taxon>
        <taxon>Fungi</taxon>
        <taxon>Dikarya</taxon>
        <taxon>Basidiomycota</taxon>
        <taxon>Agaricomycotina</taxon>
        <taxon>Agaricomycetes</taxon>
        <taxon>Agaricomycetidae</taxon>
        <taxon>Agaricales</taxon>
        <taxon>Agaricineae</taxon>
        <taxon>Psathyrellaceae</taxon>
        <taxon>Ephemerocybe</taxon>
    </lineage>
</organism>
<proteinExistence type="predicted"/>
<gene>
    <name evidence="2" type="ORF">D9611_010558</name>
</gene>
<name>A0A8H5BV94_9AGAR</name>
<feature type="region of interest" description="Disordered" evidence="1">
    <location>
        <begin position="14"/>
        <end position="44"/>
    </location>
</feature>
<evidence type="ECO:0000256" key="1">
    <source>
        <dbReference type="SAM" id="MobiDB-lite"/>
    </source>
</evidence>
<evidence type="ECO:0000313" key="3">
    <source>
        <dbReference type="Proteomes" id="UP000541558"/>
    </source>
</evidence>
<reference evidence="2 3" key="1">
    <citation type="journal article" date="2020" name="ISME J.">
        <title>Uncovering the hidden diversity of litter-decomposition mechanisms in mushroom-forming fungi.</title>
        <authorList>
            <person name="Floudas D."/>
            <person name="Bentzer J."/>
            <person name="Ahren D."/>
            <person name="Johansson T."/>
            <person name="Persson P."/>
            <person name="Tunlid A."/>
        </authorList>
    </citation>
    <scope>NUCLEOTIDE SEQUENCE [LARGE SCALE GENOMIC DNA]</scope>
    <source>
        <strain evidence="2 3">CBS 175.51</strain>
    </source>
</reference>
<dbReference type="Proteomes" id="UP000541558">
    <property type="component" value="Unassembled WGS sequence"/>
</dbReference>
<protein>
    <submittedName>
        <fullName evidence="2">Uncharacterized protein</fullName>
    </submittedName>
</protein>
<evidence type="ECO:0000313" key="2">
    <source>
        <dbReference type="EMBL" id="KAF5330215.1"/>
    </source>
</evidence>
<accession>A0A8H5BV94</accession>
<comment type="caution">
    <text evidence="2">The sequence shown here is derived from an EMBL/GenBank/DDBJ whole genome shotgun (WGS) entry which is preliminary data.</text>
</comment>
<keyword evidence="3" id="KW-1185">Reference proteome</keyword>
<dbReference type="AlphaFoldDB" id="A0A8H5BV94"/>
<feature type="compositionally biased region" description="Basic and acidic residues" evidence="1">
    <location>
        <begin position="25"/>
        <end position="44"/>
    </location>
</feature>
<sequence>MHLEDVGICLSTAATPVLGPGAGDDNPRKSEQARTRNERRDERTCHPTSWLLTIQAVVVTSPLAEEETSQEALKTMDVEMQRKLPSSKMERKSIVMQPIRRESGRHYALLVCLDTDEGRNEARAQESGKERGGDGALGEGVLLAVKRVKVWALQPVCAHRNRVHQKEPPWSLKTALTLPFQPQLPLLLFAFLACILFASSAAALHKILQLGAVQLSLLYSENEADPKKTAVVIEGDAIEITTAVQDDIVISDLNHDILTPTGPSQNILCDPRARSQETETYRTLTLAAYHPPKPPTSLTVDVPTRVAGLNTSYKKLSAHRHSDSA</sequence>